<dbReference type="VEuPathDB" id="FungiDB:TRICI_002439"/>
<dbReference type="GO" id="GO:0005737">
    <property type="term" value="C:cytoplasm"/>
    <property type="evidence" value="ECO:0007669"/>
    <property type="project" value="TreeGrafter"/>
</dbReference>
<dbReference type="InterPro" id="IPR012942">
    <property type="entry name" value="SRR1-like"/>
</dbReference>
<dbReference type="PANTHER" id="PTHR28626">
    <property type="entry name" value="SRR1-LIKE PROTEIN"/>
    <property type="match status" value="1"/>
</dbReference>
<dbReference type="OrthoDB" id="551431at2759"/>
<evidence type="ECO:0000259" key="2">
    <source>
        <dbReference type="Pfam" id="PF07985"/>
    </source>
</evidence>
<dbReference type="Proteomes" id="UP000761534">
    <property type="component" value="Unassembled WGS sequence"/>
</dbReference>
<evidence type="ECO:0000313" key="4">
    <source>
        <dbReference type="Proteomes" id="UP000761534"/>
    </source>
</evidence>
<protein>
    <recommendedName>
        <fullName evidence="2">SRR1-like domain-containing protein</fullName>
    </recommendedName>
</protein>
<dbReference type="PANTHER" id="PTHR28626:SF3">
    <property type="entry name" value="SRR1-LIKE PROTEIN"/>
    <property type="match status" value="1"/>
</dbReference>
<dbReference type="Pfam" id="PF07985">
    <property type="entry name" value="SRR1"/>
    <property type="match status" value="1"/>
</dbReference>
<sequence length="234" mass="26784">MEDGFTAVSKGGRKSRRKNKYVVQEKTVDDYLAILAEKRDKLARSKFMEKLREIFEEFQLPEIKSIRCLALGPPSDTASTMPAMYQLALLQILAEQLDVPETNVSVWDPVFSDMDKTILEKSGYLVAEEFPSSVELDTCLFYMPHAPLSLTNDTLASLAQAKTSIILGNLLTTYDTRVSPRDLEQKYPYLNTAMKDMFQRKSWSFQQIPDNLSKHEHFFQAVNDLALHYRSLNV</sequence>
<dbReference type="EMBL" id="SWFS01000165">
    <property type="protein sequence ID" value="KAA8915406.1"/>
    <property type="molecule type" value="Genomic_DNA"/>
</dbReference>
<evidence type="ECO:0000313" key="3">
    <source>
        <dbReference type="EMBL" id="KAA8915406.1"/>
    </source>
</evidence>
<keyword evidence="4" id="KW-1185">Reference proteome</keyword>
<dbReference type="GO" id="GO:0005634">
    <property type="term" value="C:nucleus"/>
    <property type="evidence" value="ECO:0007669"/>
    <property type="project" value="TreeGrafter"/>
</dbReference>
<dbReference type="AlphaFoldDB" id="A0A642V6K7"/>
<dbReference type="InterPro" id="IPR040044">
    <property type="entry name" value="SRR1L"/>
</dbReference>
<gene>
    <name evidence="3" type="ORF">TRICI_002439</name>
</gene>
<accession>A0A642V6K7</accession>
<reference evidence="3" key="1">
    <citation type="journal article" date="2019" name="G3 (Bethesda)">
        <title>Genome Assemblies of Two Rare Opportunistic Yeast Pathogens: Diutina rugosa (syn. Candida rugosa) and Trichomonascus ciferrii (syn. Candida ciferrii).</title>
        <authorList>
            <person name="Mixao V."/>
            <person name="Saus E."/>
            <person name="Hansen A.P."/>
            <person name="Lass-Florl C."/>
            <person name="Gabaldon T."/>
        </authorList>
    </citation>
    <scope>NUCLEOTIDE SEQUENCE</scope>
    <source>
        <strain evidence="3">CBS 4856</strain>
    </source>
</reference>
<organism evidence="3 4">
    <name type="scientific">Trichomonascus ciferrii</name>
    <dbReference type="NCBI Taxonomy" id="44093"/>
    <lineage>
        <taxon>Eukaryota</taxon>
        <taxon>Fungi</taxon>
        <taxon>Dikarya</taxon>
        <taxon>Ascomycota</taxon>
        <taxon>Saccharomycotina</taxon>
        <taxon>Dipodascomycetes</taxon>
        <taxon>Dipodascales</taxon>
        <taxon>Trichomonascaceae</taxon>
        <taxon>Trichomonascus</taxon>
        <taxon>Trichomonascus ciferrii complex</taxon>
    </lineage>
</organism>
<proteinExistence type="inferred from homology"/>
<evidence type="ECO:0000256" key="1">
    <source>
        <dbReference type="ARBA" id="ARBA00009856"/>
    </source>
</evidence>
<comment type="similarity">
    <text evidence="1">Belongs to the SRR1 family.</text>
</comment>
<comment type="caution">
    <text evidence="3">The sequence shown here is derived from an EMBL/GenBank/DDBJ whole genome shotgun (WGS) entry which is preliminary data.</text>
</comment>
<feature type="domain" description="SRR1-like" evidence="2">
    <location>
        <begin position="52"/>
        <end position="229"/>
    </location>
</feature>
<name>A0A642V6K7_9ASCO</name>